<evidence type="ECO:0000313" key="1">
    <source>
        <dbReference type="EMBL" id="KAE9004240.1"/>
    </source>
</evidence>
<sequence length="152" mass="17112">MGLADALQREIDSKRASAALRPRVFERPQDVVDFLEGVTQNPPTPVALDMYIAFREPFHGGLILWLGDEEVATLTAEQKAALPTLSFDEKAKNFFRLSLWTKNKRSLDADDINDIPDGAEIYIERGIFIRTSLIITANFQNCPHNNINQSSH</sequence>
<evidence type="ECO:0000313" key="2">
    <source>
        <dbReference type="Proteomes" id="UP000429607"/>
    </source>
</evidence>
<organism evidence="1 2">
    <name type="scientific">Phytophthora rubi</name>
    <dbReference type="NCBI Taxonomy" id="129364"/>
    <lineage>
        <taxon>Eukaryota</taxon>
        <taxon>Sar</taxon>
        <taxon>Stramenopiles</taxon>
        <taxon>Oomycota</taxon>
        <taxon>Peronosporomycetes</taxon>
        <taxon>Peronosporales</taxon>
        <taxon>Peronosporaceae</taxon>
        <taxon>Phytophthora</taxon>
    </lineage>
</organism>
<proteinExistence type="predicted"/>
<dbReference type="AlphaFoldDB" id="A0A6A3K9A6"/>
<name>A0A6A3K9A6_9STRA</name>
<dbReference type="Proteomes" id="UP000429607">
    <property type="component" value="Unassembled WGS sequence"/>
</dbReference>
<comment type="caution">
    <text evidence="1">The sequence shown here is derived from an EMBL/GenBank/DDBJ whole genome shotgun (WGS) entry which is preliminary data.</text>
</comment>
<accession>A0A6A3K9A6</accession>
<reference evidence="1 2" key="1">
    <citation type="submission" date="2018-09" db="EMBL/GenBank/DDBJ databases">
        <title>Genomic investigation of the strawberry pathogen Phytophthora fragariae indicates pathogenicity is determined by transcriptional variation in three key races.</title>
        <authorList>
            <person name="Adams T.M."/>
            <person name="Armitage A.D."/>
            <person name="Sobczyk M.K."/>
            <person name="Bates H.J."/>
            <person name="Dunwell J.M."/>
            <person name="Nellist C.F."/>
            <person name="Harrison R.J."/>
        </authorList>
    </citation>
    <scope>NUCLEOTIDE SEQUENCE [LARGE SCALE GENOMIC DNA]</scope>
    <source>
        <strain evidence="1 2">SCRP249</strain>
    </source>
</reference>
<dbReference type="EMBL" id="QXFV01001507">
    <property type="protein sequence ID" value="KAE9004240.1"/>
    <property type="molecule type" value="Genomic_DNA"/>
</dbReference>
<gene>
    <name evidence="1" type="ORF">PR001_g17770</name>
</gene>
<protein>
    <submittedName>
        <fullName evidence="1">Uncharacterized protein</fullName>
    </submittedName>
</protein>